<evidence type="ECO:0000256" key="8">
    <source>
        <dbReference type="ARBA" id="ARBA00023136"/>
    </source>
</evidence>
<feature type="transmembrane region" description="Helical" evidence="17">
    <location>
        <begin position="186"/>
        <end position="205"/>
    </location>
</feature>
<dbReference type="GO" id="GO:0008360">
    <property type="term" value="P:regulation of cell shape"/>
    <property type="evidence" value="ECO:0007669"/>
    <property type="project" value="UniProtKB-KW"/>
</dbReference>
<feature type="transmembrane region" description="Helical" evidence="17">
    <location>
        <begin position="12"/>
        <end position="30"/>
    </location>
</feature>
<evidence type="ECO:0000256" key="14">
    <source>
        <dbReference type="ARBA" id="ARBA00044770"/>
    </source>
</evidence>
<comment type="subcellular location">
    <subcellularLocation>
        <location evidence="1">Membrane</location>
        <topology evidence="1">Multi-pass membrane protein</topology>
    </subcellularLocation>
</comment>
<feature type="transmembrane region" description="Helical" evidence="17">
    <location>
        <begin position="99"/>
        <end position="126"/>
    </location>
</feature>
<feature type="transmembrane region" description="Helical" evidence="17">
    <location>
        <begin position="245"/>
        <end position="265"/>
    </location>
</feature>
<evidence type="ECO:0000256" key="7">
    <source>
        <dbReference type="ARBA" id="ARBA00022989"/>
    </source>
</evidence>
<keyword evidence="4 17" id="KW-0812">Transmembrane</keyword>
<keyword evidence="7 17" id="KW-1133">Transmembrane helix</keyword>
<dbReference type="PANTHER" id="PTHR30474:SF2">
    <property type="entry name" value="PEPTIDOGLYCAN GLYCOSYLTRANSFERASE FTSW-RELATED"/>
    <property type="match status" value="1"/>
</dbReference>
<keyword evidence="5" id="KW-0133">Cell shape</keyword>
<comment type="catalytic activity">
    <reaction evidence="15">
        <text>[GlcNAc-(1-&gt;4)-Mur2Ac(oyl-L-Ala-gamma-D-Glu-L-Lys-D-Ala-D-Ala)](n)-di-trans,octa-cis-undecaprenyl diphosphate + beta-D-GlcNAc-(1-&gt;4)-Mur2Ac(oyl-L-Ala-gamma-D-Glu-L-Lys-D-Ala-D-Ala)-di-trans,octa-cis-undecaprenyl diphosphate = [GlcNAc-(1-&gt;4)-Mur2Ac(oyl-L-Ala-gamma-D-Glu-L-Lys-D-Ala-D-Ala)](n+1)-di-trans,octa-cis-undecaprenyl diphosphate + di-trans,octa-cis-undecaprenyl diphosphate + H(+)</text>
        <dbReference type="Rhea" id="RHEA:23708"/>
        <dbReference type="Rhea" id="RHEA-COMP:9602"/>
        <dbReference type="Rhea" id="RHEA-COMP:9603"/>
        <dbReference type="ChEBI" id="CHEBI:15378"/>
        <dbReference type="ChEBI" id="CHEBI:58405"/>
        <dbReference type="ChEBI" id="CHEBI:60033"/>
        <dbReference type="ChEBI" id="CHEBI:78435"/>
        <dbReference type="EC" id="2.4.99.28"/>
    </reaction>
</comment>
<protein>
    <recommendedName>
        <fullName evidence="12">Probable peptidoglycan glycosyltransferase FtsW</fullName>
        <ecNumber evidence="14">2.4.99.28</ecNumber>
    </recommendedName>
    <alternativeName>
        <fullName evidence="13">Cell division protein FtsW</fullName>
    </alternativeName>
    <alternativeName>
        <fullName evidence="10">Cell wall polymerase</fullName>
    </alternativeName>
    <alternativeName>
        <fullName evidence="9">Peptidoglycan polymerase</fullName>
    </alternativeName>
</protein>
<evidence type="ECO:0000256" key="17">
    <source>
        <dbReference type="SAM" id="Phobius"/>
    </source>
</evidence>
<gene>
    <name evidence="18" type="ORF">GQS40_03730</name>
</gene>
<comment type="function">
    <text evidence="16">Peptidoglycan polymerase that is essential for cell division.</text>
</comment>
<evidence type="ECO:0000256" key="2">
    <source>
        <dbReference type="ARBA" id="ARBA00022676"/>
    </source>
</evidence>
<dbReference type="GO" id="GO:0032153">
    <property type="term" value="C:cell division site"/>
    <property type="evidence" value="ECO:0007669"/>
    <property type="project" value="TreeGrafter"/>
</dbReference>
<dbReference type="RefSeq" id="WP_029509079.1">
    <property type="nucleotide sequence ID" value="NZ_DAITWI010000001.1"/>
</dbReference>
<dbReference type="EMBL" id="WSZI01000013">
    <property type="protein sequence ID" value="MWN20783.1"/>
    <property type="molecule type" value="Genomic_DNA"/>
</dbReference>
<evidence type="ECO:0000256" key="11">
    <source>
        <dbReference type="ARBA" id="ARBA00038053"/>
    </source>
</evidence>
<evidence type="ECO:0000256" key="10">
    <source>
        <dbReference type="ARBA" id="ARBA00033270"/>
    </source>
</evidence>
<dbReference type="GO" id="GO:0051301">
    <property type="term" value="P:cell division"/>
    <property type="evidence" value="ECO:0007669"/>
    <property type="project" value="InterPro"/>
</dbReference>
<evidence type="ECO:0000256" key="15">
    <source>
        <dbReference type="ARBA" id="ARBA00049902"/>
    </source>
</evidence>
<dbReference type="EC" id="2.4.99.28" evidence="14"/>
<dbReference type="Proteomes" id="UP000478636">
    <property type="component" value="Unassembled WGS sequence"/>
</dbReference>
<dbReference type="GO" id="GO:0008955">
    <property type="term" value="F:peptidoglycan glycosyltransferase activity"/>
    <property type="evidence" value="ECO:0007669"/>
    <property type="project" value="UniProtKB-EC"/>
</dbReference>
<dbReference type="GO" id="GO:0009252">
    <property type="term" value="P:peptidoglycan biosynthetic process"/>
    <property type="evidence" value="ECO:0007669"/>
    <property type="project" value="UniProtKB-KW"/>
</dbReference>
<dbReference type="InterPro" id="IPR001182">
    <property type="entry name" value="FtsW/RodA"/>
</dbReference>
<reference evidence="18 19" key="1">
    <citation type="submission" date="2019-12" db="EMBL/GenBank/DDBJ databases">
        <title>Complete genome sequence of Leuconostoc lactis strain AVN1 provides insights into metabolic potential.</title>
        <authorList>
            <person name="Besrour N."/>
            <person name="Najjari A."/>
            <person name="Fhoula I."/>
            <person name="Jaballah S."/>
            <person name="Klibi N."/>
            <person name="Ouzari H.I."/>
        </authorList>
    </citation>
    <scope>NUCLEOTIDE SEQUENCE [LARGE SCALE GENOMIC DNA]</scope>
    <source>
        <strain evidence="18 19">AVN1</strain>
    </source>
</reference>
<organism evidence="18 19">
    <name type="scientific">Leuconostoc lactis</name>
    <dbReference type="NCBI Taxonomy" id="1246"/>
    <lineage>
        <taxon>Bacteria</taxon>
        <taxon>Bacillati</taxon>
        <taxon>Bacillota</taxon>
        <taxon>Bacilli</taxon>
        <taxon>Lactobacillales</taxon>
        <taxon>Lactobacillaceae</taxon>
        <taxon>Leuconostoc</taxon>
    </lineage>
</organism>
<feature type="transmembrane region" description="Helical" evidence="17">
    <location>
        <begin position="75"/>
        <end position="93"/>
    </location>
</feature>
<dbReference type="GO" id="GO:0005886">
    <property type="term" value="C:plasma membrane"/>
    <property type="evidence" value="ECO:0007669"/>
    <property type="project" value="TreeGrafter"/>
</dbReference>
<comment type="caution">
    <text evidence="18">The sequence shown here is derived from an EMBL/GenBank/DDBJ whole genome shotgun (WGS) entry which is preliminary data.</text>
</comment>
<dbReference type="Pfam" id="PF01098">
    <property type="entry name" value="FTSW_RODA_SPOVE"/>
    <property type="match status" value="1"/>
</dbReference>
<comment type="similarity">
    <text evidence="11">Belongs to the SEDS family. FtsW subfamily.</text>
</comment>
<proteinExistence type="inferred from homology"/>
<evidence type="ECO:0000256" key="5">
    <source>
        <dbReference type="ARBA" id="ARBA00022960"/>
    </source>
</evidence>
<feature type="transmembrane region" description="Helical" evidence="17">
    <location>
        <begin position="42"/>
        <end position="63"/>
    </location>
</feature>
<evidence type="ECO:0000256" key="1">
    <source>
        <dbReference type="ARBA" id="ARBA00004141"/>
    </source>
</evidence>
<evidence type="ECO:0000256" key="13">
    <source>
        <dbReference type="ARBA" id="ARBA00041418"/>
    </source>
</evidence>
<feature type="transmembrane region" description="Helical" evidence="17">
    <location>
        <begin position="285"/>
        <end position="306"/>
    </location>
</feature>
<evidence type="ECO:0000256" key="4">
    <source>
        <dbReference type="ARBA" id="ARBA00022692"/>
    </source>
</evidence>
<feature type="transmembrane region" description="Helical" evidence="17">
    <location>
        <begin position="318"/>
        <end position="342"/>
    </location>
</feature>
<dbReference type="GO" id="GO:0015648">
    <property type="term" value="F:lipid-linked peptidoglycan transporter activity"/>
    <property type="evidence" value="ECO:0007669"/>
    <property type="project" value="TreeGrafter"/>
</dbReference>
<keyword evidence="6" id="KW-0573">Peptidoglycan synthesis</keyword>
<sequence>MFKKLQKLDYWIAVPYAILSMLGVVMVFSATQGTTTALSNFIKQAIFVVVGLFGAFSLYHFNLKILQRRKFLRQLLLAIIAALIVAKFFMPAVNGAHGWINLGIVTLQPAEFLKLALILYFAAFFAREPWERHVPLREQAVTRFDVWGLPALSLLLVFIMPDNGNALIILLILLAIFLASGVSRKVIALVAAFGGLLFGFLQTIVRLADHYFNLSGGQHYALARFTSFANPWDPSAADASRQLLYGYYAIAHGGVFGVGLGNSLIKPYLPESNTDFIMAVMTEELGAVTTAIVLILMLILVARMVILGIRQRSQYYRLLLFGIATLLFIQMLVNLGGVIGVLPITGVVFPFISGGGSSYIVFSAAIGLTLNIAATQQRSVSIHPADTLARKDYK</sequence>
<evidence type="ECO:0000256" key="12">
    <source>
        <dbReference type="ARBA" id="ARBA00041185"/>
    </source>
</evidence>
<name>A0A6L7AB90_LEULA</name>
<evidence type="ECO:0000313" key="18">
    <source>
        <dbReference type="EMBL" id="MWN20783.1"/>
    </source>
</evidence>
<dbReference type="AlphaFoldDB" id="A0A6L7AB90"/>
<dbReference type="PANTHER" id="PTHR30474">
    <property type="entry name" value="CELL CYCLE PROTEIN"/>
    <property type="match status" value="1"/>
</dbReference>
<keyword evidence="8 17" id="KW-0472">Membrane</keyword>
<evidence type="ECO:0000256" key="9">
    <source>
        <dbReference type="ARBA" id="ARBA00032370"/>
    </source>
</evidence>
<evidence type="ECO:0000313" key="19">
    <source>
        <dbReference type="Proteomes" id="UP000478636"/>
    </source>
</evidence>
<keyword evidence="2" id="KW-0328">Glycosyltransferase</keyword>
<accession>A0A6L7AB90</accession>
<keyword evidence="3" id="KW-0808">Transferase</keyword>
<evidence type="ECO:0000256" key="16">
    <source>
        <dbReference type="ARBA" id="ARBA00049966"/>
    </source>
</evidence>
<evidence type="ECO:0000256" key="3">
    <source>
        <dbReference type="ARBA" id="ARBA00022679"/>
    </source>
</evidence>
<evidence type="ECO:0000256" key="6">
    <source>
        <dbReference type="ARBA" id="ARBA00022984"/>
    </source>
</evidence>
<feature type="transmembrane region" description="Helical" evidence="17">
    <location>
        <begin position="348"/>
        <end position="373"/>
    </location>
</feature>
<feature type="transmembrane region" description="Helical" evidence="17">
    <location>
        <begin position="147"/>
        <end position="180"/>
    </location>
</feature>